<dbReference type="GO" id="GO:0006310">
    <property type="term" value="P:DNA recombination"/>
    <property type="evidence" value="ECO:0007669"/>
    <property type="project" value="TreeGrafter"/>
</dbReference>
<accession>A0A512DWB2</accession>
<name>A0A512DWB2_9PROT</name>
<dbReference type="InterPro" id="IPR006842">
    <property type="entry name" value="Transposase_31"/>
</dbReference>
<dbReference type="AlphaFoldDB" id="A0A512DWB2"/>
<dbReference type="GO" id="GO:1990238">
    <property type="term" value="F:double-stranded DNA endonuclease activity"/>
    <property type="evidence" value="ECO:0007669"/>
    <property type="project" value="TreeGrafter"/>
</dbReference>
<dbReference type="Pfam" id="PF04754">
    <property type="entry name" value="Transposase_31"/>
    <property type="match status" value="1"/>
</dbReference>
<dbReference type="RefSeq" id="WP_044428710.1">
    <property type="nucleotide sequence ID" value="NZ_BJYZ01000023.1"/>
</dbReference>
<dbReference type="OrthoDB" id="932587at2"/>
<organism evidence="2 3">
    <name type="scientific">Skermanella aerolata</name>
    <dbReference type="NCBI Taxonomy" id="393310"/>
    <lineage>
        <taxon>Bacteria</taxon>
        <taxon>Pseudomonadati</taxon>
        <taxon>Pseudomonadota</taxon>
        <taxon>Alphaproteobacteria</taxon>
        <taxon>Rhodospirillales</taxon>
        <taxon>Azospirillaceae</taxon>
        <taxon>Skermanella</taxon>
    </lineage>
</organism>
<dbReference type="InterPro" id="IPR051699">
    <property type="entry name" value="Rpn/YhgA-like_nuclease"/>
</dbReference>
<feature type="domain" description="Transposase (putative) YhgA-like" evidence="1">
    <location>
        <begin position="8"/>
        <end position="196"/>
    </location>
</feature>
<evidence type="ECO:0000259" key="1">
    <source>
        <dbReference type="Pfam" id="PF04754"/>
    </source>
</evidence>
<sequence length="332" mass="36678">MTQTGSLHDHLIKLLLGRPATAATFLRERLPPDIVALMAPEPPELMPGSFIDGGRRSHHTDLLFRLPLTSGRSAFVPVLIEHVSRRRSHPVVLPKLMRYMAVMGEKHLEDGHGLPLPPVIPLVIYQGAKPWSEAPNYAGLYDVDPPLAPFVPDFAYLMFDLGATPDEDLSTQAFLRFGLAVLKLARGSPDVAGRLLTLATEEVYRDDRVLALLRYVAEVYAELDRTTMEALIAPLANEEHSQMTTLLQRLFAEGKAEGLAEGRVEAFREGEANGLRKGKADSLLLVLEQKFGPLPQDLLEKIEDADLATLESWMRRGVLAASLDEVTDPNRA</sequence>
<comment type="caution">
    <text evidence="2">The sequence shown here is derived from an EMBL/GenBank/DDBJ whole genome shotgun (WGS) entry which is preliminary data.</text>
</comment>
<dbReference type="PANTHER" id="PTHR34611:SF2">
    <property type="entry name" value="INACTIVE RECOMBINATION-PROMOTING NUCLEASE-LIKE PROTEIN RPNE-RELATED"/>
    <property type="match status" value="1"/>
</dbReference>
<protein>
    <submittedName>
        <fullName evidence="2">Transposase</fullName>
    </submittedName>
</protein>
<proteinExistence type="predicted"/>
<dbReference type="EMBL" id="BJYZ01000023">
    <property type="protein sequence ID" value="GEO40759.1"/>
    <property type="molecule type" value="Genomic_DNA"/>
</dbReference>
<gene>
    <name evidence="2" type="ORF">SAE02_49070</name>
</gene>
<reference evidence="2 3" key="1">
    <citation type="submission" date="2019-07" db="EMBL/GenBank/DDBJ databases">
        <title>Whole genome shotgun sequence of Skermanella aerolata NBRC 106429.</title>
        <authorList>
            <person name="Hosoyama A."/>
            <person name="Uohara A."/>
            <person name="Ohji S."/>
            <person name="Ichikawa N."/>
        </authorList>
    </citation>
    <scope>NUCLEOTIDE SEQUENCE [LARGE SCALE GENOMIC DNA]</scope>
    <source>
        <strain evidence="2 3">NBRC 106429</strain>
    </source>
</reference>
<dbReference type="PANTHER" id="PTHR34611">
    <property type="match status" value="1"/>
</dbReference>
<keyword evidence="3" id="KW-1185">Reference proteome</keyword>
<dbReference type="Proteomes" id="UP000321523">
    <property type="component" value="Unassembled WGS sequence"/>
</dbReference>
<evidence type="ECO:0000313" key="2">
    <source>
        <dbReference type="EMBL" id="GEO40759.1"/>
    </source>
</evidence>
<evidence type="ECO:0000313" key="3">
    <source>
        <dbReference type="Proteomes" id="UP000321523"/>
    </source>
</evidence>